<keyword evidence="9" id="KW-1185">Reference proteome</keyword>
<dbReference type="Pfam" id="PF14322">
    <property type="entry name" value="SusD-like_3"/>
    <property type="match status" value="1"/>
</dbReference>
<evidence type="ECO:0000256" key="5">
    <source>
        <dbReference type="ARBA" id="ARBA00023237"/>
    </source>
</evidence>
<reference evidence="8 9" key="1">
    <citation type="submission" date="2019-01" db="EMBL/GenBank/DDBJ databases">
        <title>Filimonas sp. strain TTM-71.</title>
        <authorList>
            <person name="Chen W.-M."/>
        </authorList>
    </citation>
    <scope>NUCLEOTIDE SEQUENCE [LARGE SCALE GENOMIC DNA]</scope>
    <source>
        <strain evidence="8 9">TTM-71</strain>
    </source>
</reference>
<gene>
    <name evidence="8" type="ORF">ESB13_19340</name>
</gene>
<evidence type="ECO:0000256" key="2">
    <source>
        <dbReference type="ARBA" id="ARBA00006275"/>
    </source>
</evidence>
<dbReference type="InterPro" id="IPR011990">
    <property type="entry name" value="TPR-like_helical_dom_sf"/>
</dbReference>
<protein>
    <submittedName>
        <fullName evidence="8">RagB/SusD family nutrient uptake outer membrane protein</fullName>
    </submittedName>
</protein>
<name>A0A4Q1D468_9BACT</name>
<evidence type="ECO:0000313" key="8">
    <source>
        <dbReference type="EMBL" id="RXK81937.1"/>
    </source>
</evidence>
<comment type="caution">
    <text evidence="8">The sequence shown here is derived from an EMBL/GenBank/DDBJ whole genome shotgun (WGS) entry which is preliminary data.</text>
</comment>
<evidence type="ECO:0000256" key="1">
    <source>
        <dbReference type="ARBA" id="ARBA00004442"/>
    </source>
</evidence>
<dbReference type="InterPro" id="IPR033985">
    <property type="entry name" value="SusD-like_N"/>
</dbReference>
<keyword evidence="4" id="KW-0472">Membrane</keyword>
<dbReference type="Gene3D" id="1.25.40.390">
    <property type="match status" value="1"/>
</dbReference>
<feature type="domain" description="SusD-like N-terminal" evidence="7">
    <location>
        <begin position="21"/>
        <end position="238"/>
    </location>
</feature>
<proteinExistence type="inferred from homology"/>
<accession>A0A4Q1D468</accession>
<dbReference type="AlphaFoldDB" id="A0A4Q1D468"/>
<keyword evidence="5" id="KW-0998">Cell outer membrane</keyword>
<feature type="domain" description="RagB/SusD" evidence="6">
    <location>
        <begin position="377"/>
        <end position="472"/>
    </location>
</feature>
<dbReference type="PROSITE" id="PS51257">
    <property type="entry name" value="PROKAR_LIPOPROTEIN"/>
    <property type="match status" value="1"/>
</dbReference>
<dbReference type="Pfam" id="PF07980">
    <property type="entry name" value="SusD_RagB"/>
    <property type="match status" value="1"/>
</dbReference>
<evidence type="ECO:0000259" key="7">
    <source>
        <dbReference type="Pfam" id="PF14322"/>
    </source>
</evidence>
<dbReference type="RefSeq" id="WP_129005334.1">
    <property type="nucleotide sequence ID" value="NZ_SDHZ01000003.1"/>
</dbReference>
<keyword evidence="3" id="KW-0732">Signal</keyword>
<dbReference type="Proteomes" id="UP000290545">
    <property type="component" value="Unassembled WGS sequence"/>
</dbReference>
<dbReference type="InterPro" id="IPR012944">
    <property type="entry name" value="SusD_RagB_dom"/>
</dbReference>
<dbReference type="EMBL" id="SDHZ01000003">
    <property type="protein sequence ID" value="RXK81937.1"/>
    <property type="molecule type" value="Genomic_DNA"/>
</dbReference>
<dbReference type="GO" id="GO:0009279">
    <property type="term" value="C:cell outer membrane"/>
    <property type="evidence" value="ECO:0007669"/>
    <property type="project" value="UniProtKB-SubCell"/>
</dbReference>
<dbReference type="SUPFAM" id="SSF48452">
    <property type="entry name" value="TPR-like"/>
    <property type="match status" value="1"/>
</dbReference>
<evidence type="ECO:0000256" key="4">
    <source>
        <dbReference type="ARBA" id="ARBA00023136"/>
    </source>
</evidence>
<evidence type="ECO:0000313" key="9">
    <source>
        <dbReference type="Proteomes" id="UP000290545"/>
    </source>
</evidence>
<comment type="similarity">
    <text evidence="2">Belongs to the SusD family.</text>
</comment>
<comment type="subcellular location">
    <subcellularLocation>
        <location evidence="1">Cell outer membrane</location>
    </subcellularLocation>
</comment>
<evidence type="ECO:0000259" key="6">
    <source>
        <dbReference type="Pfam" id="PF07980"/>
    </source>
</evidence>
<organism evidence="8 9">
    <name type="scientific">Filimonas effusa</name>
    <dbReference type="NCBI Taxonomy" id="2508721"/>
    <lineage>
        <taxon>Bacteria</taxon>
        <taxon>Pseudomonadati</taxon>
        <taxon>Bacteroidota</taxon>
        <taxon>Chitinophagia</taxon>
        <taxon>Chitinophagales</taxon>
        <taxon>Chitinophagaceae</taxon>
        <taxon>Filimonas</taxon>
    </lineage>
</organism>
<dbReference type="OrthoDB" id="697229at2"/>
<sequence>MRNRSIYLFIAAALITASCQKYLDVKPKGRLIPATAADYDHLLDNPNTMEANFQDQNKGSMLSYLGDNLEMTEGQAKVGFILNSHPNLERYYSYVFRQPYKDPNSQDYFWSSTILGIYPQISYFNNVIEGIHGLDGQSAEDEILGKRAVAQALVARAWCYFHANLVYGPVYKPGQDNSTKTIPYVVSPDINTPLPDLSTSAEVVKKVMKDIYEALPGLPVKSNWPSRANKATGQAMLAYCHLFTRKFDSVAYYANLAWTEAASGNAANVLYDYNQFSWANPSNLVTSLILSPQDTYLTAVNNREMLFYRGTDNTAGIGPSLSYPAAGLIALYDQANDLRFKYFYINSPGYKTTQGGGYNDGTRISNYRFRKMKMTEGFSYPEILLMRAEAYARTNKLDLAIADLNTLRKFRFKTGTPALTPGTQDQVINQVLEERRRELPIGGLKRFLDLKRFTLDDGKPWSKSQITHTIDGKSYTGVIDSRDFIVPITNVVLRFNPVWGIPLETRPF</sequence>
<evidence type="ECO:0000256" key="3">
    <source>
        <dbReference type="ARBA" id="ARBA00022729"/>
    </source>
</evidence>